<keyword evidence="2" id="KW-1185">Reference proteome</keyword>
<comment type="caution">
    <text evidence="1">The sequence shown here is derived from an EMBL/GenBank/DDBJ whole genome shotgun (WGS) entry which is preliminary data.</text>
</comment>
<dbReference type="EMBL" id="CAXAMN010027244">
    <property type="protein sequence ID" value="CAK9109504.1"/>
    <property type="molecule type" value="Genomic_DNA"/>
</dbReference>
<sequence>MGLFVANISGDHWLDWSSILFLSHQSAHHDARQETCIILEVNGRAVAYPDTQVLRPHVANGGDAGEDIVLTYCGLSNLGIAYTPSLGGKPLDLHPMTQLENNLVMYDKNSMEPVQQLWGTTENRMECNCGLSKVERMQEWPTYRMTLGNFCKV</sequence>
<proteinExistence type="predicted"/>
<protein>
    <submittedName>
        <fullName evidence="1">Uncharacterized protein</fullName>
    </submittedName>
</protein>
<evidence type="ECO:0000313" key="1">
    <source>
        <dbReference type="EMBL" id="CAK9109504.1"/>
    </source>
</evidence>
<evidence type="ECO:0000313" key="2">
    <source>
        <dbReference type="Proteomes" id="UP001642484"/>
    </source>
</evidence>
<dbReference type="Pfam" id="PF11376">
    <property type="entry name" value="DUF3179"/>
    <property type="match status" value="1"/>
</dbReference>
<accession>A0ABP0SB48</accession>
<dbReference type="Proteomes" id="UP001642484">
    <property type="component" value="Unassembled WGS sequence"/>
</dbReference>
<organism evidence="1 2">
    <name type="scientific">Durusdinium trenchii</name>
    <dbReference type="NCBI Taxonomy" id="1381693"/>
    <lineage>
        <taxon>Eukaryota</taxon>
        <taxon>Sar</taxon>
        <taxon>Alveolata</taxon>
        <taxon>Dinophyceae</taxon>
        <taxon>Suessiales</taxon>
        <taxon>Symbiodiniaceae</taxon>
        <taxon>Durusdinium</taxon>
    </lineage>
</organism>
<dbReference type="InterPro" id="IPR021516">
    <property type="entry name" value="DUF3179"/>
</dbReference>
<reference evidence="1 2" key="1">
    <citation type="submission" date="2024-02" db="EMBL/GenBank/DDBJ databases">
        <authorList>
            <person name="Chen Y."/>
            <person name="Shah S."/>
            <person name="Dougan E. K."/>
            <person name="Thang M."/>
            <person name="Chan C."/>
        </authorList>
    </citation>
    <scope>NUCLEOTIDE SEQUENCE [LARGE SCALE GENOMIC DNA]</scope>
</reference>
<gene>
    <name evidence="1" type="ORF">CCMP2556_LOCUS50968</name>
</gene>
<name>A0ABP0SB48_9DINO</name>